<reference evidence="3 4" key="1">
    <citation type="submission" date="2019-08" db="EMBL/GenBank/DDBJ databases">
        <title>Genomic characterization of a novel candidate phylum (ARYD3) from a high temperature, high salinity tertiary oil reservoir in north central Oklahoma, USA.</title>
        <authorList>
            <person name="Youssef N.H."/>
            <person name="Yadav A."/>
            <person name="Elshahed M.S."/>
        </authorList>
    </citation>
    <scope>NUCLEOTIDE SEQUENCE [LARGE SCALE GENOMIC DNA]</scope>
    <source>
        <strain evidence="3">ARYD1</strain>
    </source>
</reference>
<evidence type="ECO:0000259" key="2">
    <source>
        <dbReference type="Pfam" id="PF12697"/>
    </source>
</evidence>
<comment type="caution">
    <text evidence="3">The sequence shown here is derived from an EMBL/GenBank/DDBJ whole genome shotgun (WGS) entry which is preliminary data.</text>
</comment>
<dbReference type="InterPro" id="IPR029058">
    <property type="entry name" value="AB_hydrolase_fold"/>
</dbReference>
<proteinExistence type="predicted"/>
<sequence length="317" mass="36699">MNIYTNKKKTIFRWFILPWIIGLLLIFLAVGSVTDMDKKLKPFVALDNVSSEDLYQLDLKRSYAEGVKLDENLPLYTRGNDNSVGILLIHGFTGSPYEMHELSAYLNSLGYSTYSVRLPGSGTTPENLNEFSYADWYESLKFGYYTLKNSCDQIFVAGQSLGGLLASAVGYYNEVSGIIMLNPALKIKDWRFRFIPLMQLFNNIYKKSDFDANYAGYFYDVWPLKGMYQLYLTQKYVKKKLHDFDPPIFLVQAKEDEVVDYKGVLRYFEKIKAKDKKKFLVEGKEDMHVLTLSKNSKQQLVFNAISNWIKEMSNVRQ</sequence>
<keyword evidence="1" id="KW-0812">Transmembrane</keyword>
<evidence type="ECO:0000313" key="3">
    <source>
        <dbReference type="EMBL" id="TYB32899.1"/>
    </source>
</evidence>
<feature type="domain" description="AB hydrolase-1" evidence="2">
    <location>
        <begin position="86"/>
        <end position="274"/>
    </location>
</feature>
<dbReference type="EMBL" id="VSIV01000241">
    <property type="protein sequence ID" value="TYB32899.1"/>
    <property type="molecule type" value="Genomic_DNA"/>
</dbReference>
<protein>
    <submittedName>
        <fullName evidence="3">Alpha/beta fold hydrolase</fullName>
    </submittedName>
</protein>
<dbReference type="PANTHER" id="PTHR11614">
    <property type="entry name" value="PHOSPHOLIPASE-RELATED"/>
    <property type="match status" value="1"/>
</dbReference>
<dbReference type="SUPFAM" id="SSF53474">
    <property type="entry name" value="alpha/beta-Hydrolases"/>
    <property type="match status" value="1"/>
</dbReference>
<keyword evidence="1" id="KW-1133">Transmembrane helix</keyword>
<gene>
    <name evidence="3" type="ORF">FXF49_09155</name>
</gene>
<evidence type="ECO:0000313" key="4">
    <source>
        <dbReference type="Proteomes" id="UP000323337"/>
    </source>
</evidence>
<evidence type="ECO:0000256" key="1">
    <source>
        <dbReference type="SAM" id="Phobius"/>
    </source>
</evidence>
<dbReference type="Pfam" id="PF12697">
    <property type="entry name" value="Abhydrolase_6"/>
    <property type="match status" value="1"/>
</dbReference>
<dbReference type="InterPro" id="IPR051044">
    <property type="entry name" value="MAG_DAG_Lipase"/>
</dbReference>
<dbReference type="InterPro" id="IPR000073">
    <property type="entry name" value="AB_hydrolase_1"/>
</dbReference>
<keyword evidence="3" id="KW-0378">Hydrolase</keyword>
<accession>A0A5D0MQ96</accession>
<dbReference type="GO" id="GO:0016787">
    <property type="term" value="F:hydrolase activity"/>
    <property type="evidence" value="ECO:0007669"/>
    <property type="project" value="UniProtKB-KW"/>
</dbReference>
<keyword evidence="1" id="KW-0472">Membrane</keyword>
<organism evidence="3 4">
    <name type="scientific">Flexistipes sinusarabici</name>
    <dbReference type="NCBI Taxonomy" id="2352"/>
    <lineage>
        <taxon>Bacteria</taxon>
        <taxon>Pseudomonadati</taxon>
        <taxon>Deferribacterota</taxon>
        <taxon>Deferribacteres</taxon>
        <taxon>Deferribacterales</taxon>
        <taxon>Flexistipitaceae</taxon>
        <taxon>Flexistipes</taxon>
    </lineage>
</organism>
<name>A0A5D0MQ96_FLESI</name>
<feature type="transmembrane region" description="Helical" evidence="1">
    <location>
        <begin position="12"/>
        <end position="33"/>
    </location>
</feature>
<dbReference type="Proteomes" id="UP000323337">
    <property type="component" value="Unassembled WGS sequence"/>
</dbReference>
<dbReference type="Gene3D" id="3.40.50.1820">
    <property type="entry name" value="alpha/beta hydrolase"/>
    <property type="match status" value="1"/>
</dbReference>
<dbReference type="AlphaFoldDB" id="A0A5D0MQ96"/>
<dbReference type="RefSeq" id="WP_303701599.1">
    <property type="nucleotide sequence ID" value="NZ_VSIV01000241.1"/>
</dbReference>